<keyword evidence="2" id="KW-1185">Reference proteome</keyword>
<dbReference type="RefSeq" id="WP_119440309.1">
    <property type="nucleotide sequence ID" value="NZ_QWGR01000024.1"/>
</dbReference>
<dbReference type="AlphaFoldDB" id="A0A399SP81"/>
<organism evidence="1 2">
    <name type="scientific">Maribellus luteus</name>
    <dbReference type="NCBI Taxonomy" id="2305463"/>
    <lineage>
        <taxon>Bacteria</taxon>
        <taxon>Pseudomonadati</taxon>
        <taxon>Bacteroidota</taxon>
        <taxon>Bacteroidia</taxon>
        <taxon>Marinilabiliales</taxon>
        <taxon>Prolixibacteraceae</taxon>
        <taxon>Maribellus</taxon>
    </lineage>
</organism>
<sequence length="102" mass="11799">MKTKHLIIHLIGEQIRNQVLILAFENLGFDCNSYTLNISDVILSLFGFDEKPDTLYSQYFTLLENAVKETTYINLDEMLSKWSNIIYSKLIEIKSSEIFLSG</sequence>
<dbReference type="EMBL" id="QWGR01000024">
    <property type="protein sequence ID" value="RIJ45500.1"/>
    <property type="molecule type" value="Genomic_DNA"/>
</dbReference>
<gene>
    <name evidence="1" type="ORF">D1614_22790</name>
</gene>
<evidence type="ECO:0000313" key="1">
    <source>
        <dbReference type="EMBL" id="RIJ45500.1"/>
    </source>
</evidence>
<comment type="caution">
    <text evidence="1">The sequence shown here is derived from an EMBL/GenBank/DDBJ whole genome shotgun (WGS) entry which is preliminary data.</text>
</comment>
<protein>
    <submittedName>
        <fullName evidence="1">Uncharacterized protein</fullName>
    </submittedName>
</protein>
<reference evidence="1 2" key="1">
    <citation type="submission" date="2018-08" db="EMBL/GenBank/DDBJ databases">
        <title>Pallidiluteibacterium maritimus gen. nov., sp. nov., isolated from coastal sediment.</title>
        <authorList>
            <person name="Zhou L.Y."/>
        </authorList>
    </citation>
    <scope>NUCLEOTIDE SEQUENCE [LARGE SCALE GENOMIC DNA]</scope>
    <source>
        <strain evidence="1 2">XSD2</strain>
    </source>
</reference>
<accession>A0A399SP81</accession>
<proteinExistence type="predicted"/>
<evidence type="ECO:0000313" key="2">
    <source>
        <dbReference type="Proteomes" id="UP000265926"/>
    </source>
</evidence>
<dbReference type="OrthoDB" id="981969at2"/>
<name>A0A399SP81_9BACT</name>
<dbReference type="Proteomes" id="UP000265926">
    <property type="component" value="Unassembled WGS sequence"/>
</dbReference>